<name>A0A084U6X4_9HYPH</name>
<proteinExistence type="predicted"/>
<organism evidence="2 3">
    <name type="scientific">Nitratireductor basaltis</name>
    <dbReference type="NCBI Taxonomy" id="472175"/>
    <lineage>
        <taxon>Bacteria</taxon>
        <taxon>Pseudomonadati</taxon>
        <taxon>Pseudomonadota</taxon>
        <taxon>Alphaproteobacteria</taxon>
        <taxon>Hyphomicrobiales</taxon>
        <taxon>Phyllobacteriaceae</taxon>
        <taxon>Nitratireductor</taxon>
    </lineage>
</organism>
<accession>A0A084U6X4</accession>
<evidence type="ECO:0000256" key="1">
    <source>
        <dbReference type="SAM" id="MobiDB-lite"/>
    </source>
</evidence>
<reference evidence="2 3" key="1">
    <citation type="submission" date="2014-05" db="EMBL/GenBank/DDBJ databases">
        <title>Draft Genome Sequence of Nitratireductor basaltis Strain UMTGB225, A Marine Bacterium Isolated from Green Barrel Tunicate.</title>
        <authorList>
            <person name="Gan H.Y."/>
        </authorList>
    </citation>
    <scope>NUCLEOTIDE SEQUENCE [LARGE SCALE GENOMIC DNA]</scope>
    <source>
        <strain evidence="2 3">UMTGB225</strain>
    </source>
</reference>
<dbReference type="EMBL" id="JMQM01000002">
    <property type="protein sequence ID" value="KFB08710.1"/>
    <property type="molecule type" value="Genomic_DNA"/>
</dbReference>
<feature type="region of interest" description="Disordered" evidence="1">
    <location>
        <begin position="1"/>
        <end position="23"/>
    </location>
</feature>
<evidence type="ECO:0008006" key="4">
    <source>
        <dbReference type="Google" id="ProtNLM"/>
    </source>
</evidence>
<comment type="caution">
    <text evidence="2">The sequence shown here is derived from an EMBL/GenBank/DDBJ whole genome shotgun (WGS) entry which is preliminary data.</text>
</comment>
<evidence type="ECO:0000313" key="2">
    <source>
        <dbReference type="EMBL" id="KFB08710.1"/>
    </source>
</evidence>
<dbReference type="PATRIC" id="fig|472175.3.peg.2957"/>
<dbReference type="STRING" id="472175.EL18_02964"/>
<dbReference type="AlphaFoldDB" id="A0A084U6X4"/>
<gene>
    <name evidence="2" type="ORF">EL18_02964</name>
</gene>
<evidence type="ECO:0000313" key="3">
    <source>
        <dbReference type="Proteomes" id="UP000053675"/>
    </source>
</evidence>
<dbReference type="eggNOG" id="ENOG502ZY16">
    <property type="taxonomic scope" value="Bacteria"/>
</dbReference>
<keyword evidence="3" id="KW-1185">Reference proteome</keyword>
<dbReference type="Proteomes" id="UP000053675">
    <property type="component" value="Unassembled WGS sequence"/>
</dbReference>
<protein>
    <recommendedName>
        <fullName evidence="4">C-type lysozyme inhibitor domain-containing protein</fullName>
    </recommendedName>
</protein>
<sequence length="97" mass="10253">MLTVLSGCAATGSEPGESGSGLRLPVTFHCDGGRSLTISTSDVGGIRVLSPRGQDVVLFPSPPDQDVRFQSPPYAINVDPEEALWIVTGKRPLSCKR</sequence>